<reference evidence="1" key="1">
    <citation type="submission" date="2022-12" db="EMBL/GenBank/DDBJ databases">
        <authorList>
            <person name="Hils M."/>
            <person name="Clarke A."/>
            <person name="Albert M."/>
            <person name="Lenski J."/>
        </authorList>
    </citation>
    <scope>NUCLEOTIDE SEQUENCE</scope>
</reference>
<dbReference type="EMBL" id="OQ135102">
    <property type="protein sequence ID" value="WCD56036.1"/>
    <property type="molecule type" value="Genomic_DNA"/>
</dbReference>
<keyword evidence="2" id="KW-1185">Reference proteome</keyword>
<name>A0AAE9WYW6_9CAUD</name>
<dbReference type="Proteomes" id="UP001214072">
    <property type="component" value="Segment"/>
</dbReference>
<gene>
    <name evidence="1" type="primary">BL198_gp007</name>
</gene>
<protein>
    <submittedName>
        <fullName evidence="1">Uncharacterized protein</fullName>
    </submittedName>
</protein>
<evidence type="ECO:0000313" key="2">
    <source>
        <dbReference type="Proteomes" id="UP001214072"/>
    </source>
</evidence>
<organism evidence="1 2">
    <name type="scientific">Caulobacter phage BL198</name>
    <dbReference type="NCBI Taxonomy" id="3020395"/>
    <lineage>
        <taxon>Viruses</taxon>
        <taxon>Duplodnaviria</taxon>
        <taxon>Heunggongvirae</taxon>
        <taxon>Uroviricota</taxon>
        <taxon>Caudoviricetes</taxon>
        <taxon>Autographivirales</taxon>
        <taxon>Autonotataviridae</taxon>
        <taxon>Percyvirus</taxon>
        <taxon>Percyvirus BL198</taxon>
    </lineage>
</organism>
<accession>A0AAE9WYW6</accession>
<sequence>MREAPRLPVEPPALTQGYRAIHREAGASLRRHHVNDLQSRRNTRINERHYVNAIRIVWPTGHVEARANPVRVKGQLLLTHEGKAQARAMRGALGLKAV</sequence>
<proteinExistence type="predicted"/>
<reference evidence="1" key="2">
    <citation type="journal article" date="2024" name="Viruses">
        <title>New Genera and Species of Caulobacter and Brevundimonas Bacteriophages Provide Insights into Phage Genome Evolution.</title>
        <authorList>
            <person name="Ely B."/>
            <person name="Hils M."/>
            <person name="Clarke A."/>
            <person name="Albert M."/>
            <person name="Holness N."/>
            <person name="Lenski J."/>
            <person name="Mohammadi T."/>
        </authorList>
    </citation>
    <scope>NUCLEOTIDE SEQUENCE</scope>
</reference>
<evidence type="ECO:0000313" key="1">
    <source>
        <dbReference type="EMBL" id="WCD56036.1"/>
    </source>
</evidence>